<sequence>MYQTRIRSLFLTLTIQILYLVLILMASRYVMLAVFSEPSQLATHSDDVQRMWLTGVRYDLRVGGMLMVPFALLGLFMAASRFTWTAFRVCLPWLFGLITFAVAMVAISNYYYYQTYHNTFDVFAFGLAEDDTASVLANMWEGYPVIRGLLAALVAAFISGRFTRYLVKDKNPKKWNIALFVLFVFVMILILAIISRGSVGTFPLRRDNAQVSQLLLLNKITPNGLMSLNWAIKDHNEDLSFSSVSKTKGEQLEKQLGISSLMEKTPNNPFLAEHKPNVVMVLMESFGSNMLQFDEVGKNDLLGHLRPHFAEDFVFKRFISEDNGTAPSLAAMFFHSPLQNISHSSAQNTKLTGTPFDVYKKAGYKVIFISPGNMMWRNLVNYLPVQGVDAIYDQNSLMKMYPAAANEITDWGVPDDYAYRLAEKLLKEAKEPTFISILTITNHPPYVTPERYTPQPIALTPEVIRHAEAQGQEELNIQETYQYAADAFGQFISSVESSDKADSTLIAATGDHQMRRLKAYYPEEQMLDRAVPFYLHVPKKILDNSQWHYDPSRVGSHKDIFPTLYHYSLSDTSYQAIAGRNMLAVEDDKSRAFGYNTKLWIDEKGAYPMSGQPAFYPWKNDASLEVMPQSQAVPALQQAKQKALPELLRWQINAHIKGFKDAK</sequence>
<dbReference type="RefSeq" id="WP_115897607.1">
    <property type="nucleotide sequence ID" value="NZ_QUNG01000005.1"/>
</dbReference>
<keyword evidence="3 6" id="KW-0812">Transmembrane</keyword>
<comment type="subcellular location">
    <subcellularLocation>
        <location evidence="1">Cell membrane</location>
        <topology evidence="1">Multi-pass membrane protein</topology>
    </subcellularLocation>
</comment>
<dbReference type="InterPro" id="IPR017850">
    <property type="entry name" value="Alkaline_phosphatase_core_sf"/>
</dbReference>
<comment type="caution">
    <text evidence="8">The sequence shown here is derived from an EMBL/GenBank/DDBJ whole genome shotgun (WGS) entry which is preliminary data.</text>
</comment>
<dbReference type="GO" id="GO:0016740">
    <property type="term" value="F:transferase activity"/>
    <property type="evidence" value="ECO:0007669"/>
    <property type="project" value="UniProtKB-KW"/>
</dbReference>
<keyword evidence="2" id="KW-1003">Cell membrane</keyword>
<evidence type="ECO:0000256" key="6">
    <source>
        <dbReference type="SAM" id="Phobius"/>
    </source>
</evidence>
<keyword evidence="5 6" id="KW-0472">Membrane</keyword>
<evidence type="ECO:0000256" key="5">
    <source>
        <dbReference type="ARBA" id="ARBA00023136"/>
    </source>
</evidence>
<dbReference type="InterPro" id="IPR050448">
    <property type="entry name" value="OpgB/LTA_synthase_biosynth"/>
</dbReference>
<feature type="transmembrane region" description="Helical" evidence="6">
    <location>
        <begin position="145"/>
        <end position="163"/>
    </location>
</feature>
<feature type="domain" description="Sulfatase N-terminal" evidence="7">
    <location>
        <begin position="276"/>
        <end position="565"/>
    </location>
</feature>
<evidence type="ECO:0000256" key="1">
    <source>
        <dbReference type="ARBA" id="ARBA00004651"/>
    </source>
</evidence>
<protein>
    <submittedName>
        <fullName evidence="8">Phosphoglycerol transferase MdoB-like AlkP superfamily enzyme</fullName>
    </submittedName>
</protein>
<feature type="transmembrane region" description="Helical" evidence="6">
    <location>
        <begin position="175"/>
        <end position="194"/>
    </location>
</feature>
<dbReference type="CDD" id="cd16015">
    <property type="entry name" value="LTA_synthase"/>
    <property type="match status" value="1"/>
</dbReference>
<dbReference type="PANTHER" id="PTHR47371:SF3">
    <property type="entry name" value="PHOSPHOGLYCEROL TRANSFERASE I"/>
    <property type="match status" value="1"/>
</dbReference>
<feature type="transmembrane region" description="Helical" evidence="6">
    <location>
        <begin position="60"/>
        <end position="79"/>
    </location>
</feature>
<keyword evidence="9" id="KW-1185">Reference proteome</keyword>
<dbReference type="GO" id="GO:0005886">
    <property type="term" value="C:plasma membrane"/>
    <property type="evidence" value="ECO:0007669"/>
    <property type="project" value="UniProtKB-SubCell"/>
</dbReference>
<dbReference type="PANTHER" id="PTHR47371">
    <property type="entry name" value="LIPOTEICHOIC ACID SYNTHASE"/>
    <property type="match status" value="1"/>
</dbReference>
<gene>
    <name evidence="8" type="ORF">DFP81_105300</name>
</gene>
<accession>A0A3E0DMC7</accession>
<dbReference type="OrthoDB" id="9760224at2"/>
<dbReference type="SUPFAM" id="SSF53649">
    <property type="entry name" value="Alkaline phosphatase-like"/>
    <property type="match status" value="1"/>
</dbReference>
<dbReference type="EMBL" id="QUNG01000005">
    <property type="protein sequence ID" value="REG83934.1"/>
    <property type="molecule type" value="Genomic_DNA"/>
</dbReference>
<keyword evidence="8" id="KW-0808">Transferase</keyword>
<dbReference type="Proteomes" id="UP000256542">
    <property type="component" value="Unassembled WGS sequence"/>
</dbReference>
<organism evidence="8 9">
    <name type="scientific">Marinomonas pollencensis</name>
    <dbReference type="NCBI Taxonomy" id="491954"/>
    <lineage>
        <taxon>Bacteria</taxon>
        <taxon>Pseudomonadati</taxon>
        <taxon>Pseudomonadota</taxon>
        <taxon>Gammaproteobacteria</taxon>
        <taxon>Oceanospirillales</taxon>
        <taxon>Oceanospirillaceae</taxon>
        <taxon>Marinomonas</taxon>
    </lineage>
</organism>
<feature type="transmembrane region" description="Helical" evidence="6">
    <location>
        <begin position="91"/>
        <end position="113"/>
    </location>
</feature>
<evidence type="ECO:0000256" key="2">
    <source>
        <dbReference type="ARBA" id="ARBA00022475"/>
    </source>
</evidence>
<keyword evidence="4 6" id="KW-1133">Transmembrane helix</keyword>
<dbReference type="AlphaFoldDB" id="A0A3E0DMC7"/>
<evidence type="ECO:0000313" key="8">
    <source>
        <dbReference type="EMBL" id="REG83934.1"/>
    </source>
</evidence>
<evidence type="ECO:0000259" key="7">
    <source>
        <dbReference type="Pfam" id="PF00884"/>
    </source>
</evidence>
<name>A0A3E0DMC7_9GAMM</name>
<evidence type="ECO:0000256" key="3">
    <source>
        <dbReference type="ARBA" id="ARBA00022692"/>
    </source>
</evidence>
<reference evidence="8 9" key="1">
    <citation type="submission" date="2018-08" db="EMBL/GenBank/DDBJ databases">
        <title>Genomic Encyclopedia of Type Strains, Phase III (KMG-III): the genomes of soil and plant-associated and newly described type strains.</title>
        <authorList>
            <person name="Whitman W."/>
        </authorList>
    </citation>
    <scope>NUCLEOTIDE SEQUENCE [LARGE SCALE GENOMIC DNA]</scope>
    <source>
        <strain evidence="8 9">CECT 7375</strain>
    </source>
</reference>
<dbReference type="Gene3D" id="3.40.720.10">
    <property type="entry name" value="Alkaline Phosphatase, subunit A"/>
    <property type="match status" value="1"/>
</dbReference>
<dbReference type="Pfam" id="PF00884">
    <property type="entry name" value="Sulfatase"/>
    <property type="match status" value="1"/>
</dbReference>
<evidence type="ECO:0000256" key="4">
    <source>
        <dbReference type="ARBA" id="ARBA00022989"/>
    </source>
</evidence>
<proteinExistence type="predicted"/>
<evidence type="ECO:0000313" key="9">
    <source>
        <dbReference type="Proteomes" id="UP000256542"/>
    </source>
</evidence>
<dbReference type="InterPro" id="IPR000917">
    <property type="entry name" value="Sulfatase_N"/>
</dbReference>